<evidence type="ECO:0000313" key="3">
    <source>
        <dbReference type="Proteomes" id="UP001632038"/>
    </source>
</evidence>
<evidence type="ECO:0000313" key="2">
    <source>
        <dbReference type="EMBL" id="KAL3639996.1"/>
    </source>
</evidence>
<dbReference type="Gene3D" id="3.80.10.10">
    <property type="entry name" value="Ribonuclease Inhibitor"/>
    <property type="match status" value="1"/>
</dbReference>
<proteinExistence type="predicted"/>
<evidence type="ECO:0000256" key="1">
    <source>
        <dbReference type="SAM" id="MobiDB-lite"/>
    </source>
</evidence>
<comment type="caution">
    <text evidence="2">The sequence shown here is derived from an EMBL/GenBank/DDBJ whole genome shotgun (WGS) entry which is preliminary data.</text>
</comment>
<name>A0ABD3DCC2_9LAMI</name>
<keyword evidence="3" id="KW-1185">Reference proteome</keyword>
<sequence length="99" mass="10835">MPPPPEVSPTEAIQDEKRRHSPEHEPTTKDDNPFIPSKSPIQSEPKIGSAGLGPLINPIAQQKRRSSPSVQTLLLFSNQLSGQIPPELSLLTNLQALRI</sequence>
<accession>A0ABD3DCC2</accession>
<organism evidence="2 3">
    <name type="scientific">Castilleja foliolosa</name>
    <dbReference type="NCBI Taxonomy" id="1961234"/>
    <lineage>
        <taxon>Eukaryota</taxon>
        <taxon>Viridiplantae</taxon>
        <taxon>Streptophyta</taxon>
        <taxon>Embryophyta</taxon>
        <taxon>Tracheophyta</taxon>
        <taxon>Spermatophyta</taxon>
        <taxon>Magnoliopsida</taxon>
        <taxon>eudicotyledons</taxon>
        <taxon>Gunneridae</taxon>
        <taxon>Pentapetalae</taxon>
        <taxon>asterids</taxon>
        <taxon>lamiids</taxon>
        <taxon>Lamiales</taxon>
        <taxon>Orobanchaceae</taxon>
        <taxon>Pedicularideae</taxon>
        <taxon>Castillejinae</taxon>
        <taxon>Castilleja</taxon>
    </lineage>
</organism>
<dbReference type="AlphaFoldDB" id="A0ABD3DCC2"/>
<reference evidence="3" key="1">
    <citation type="journal article" date="2024" name="IScience">
        <title>Strigolactones Initiate the Formation of Haustorium-like Structures in Castilleja.</title>
        <authorList>
            <person name="Buerger M."/>
            <person name="Peterson D."/>
            <person name="Chory J."/>
        </authorList>
    </citation>
    <scope>NUCLEOTIDE SEQUENCE [LARGE SCALE GENOMIC DNA]</scope>
</reference>
<feature type="region of interest" description="Disordered" evidence="1">
    <location>
        <begin position="1"/>
        <end position="54"/>
    </location>
</feature>
<gene>
    <name evidence="2" type="ORF">CASFOL_014964</name>
</gene>
<feature type="compositionally biased region" description="Basic and acidic residues" evidence="1">
    <location>
        <begin position="14"/>
        <end position="32"/>
    </location>
</feature>
<protein>
    <submittedName>
        <fullName evidence="2">Uncharacterized protein</fullName>
    </submittedName>
</protein>
<dbReference type="EMBL" id="JAVIJP010000017">
    <property type="protein sequence ID" value="KAL3639996.1"/>
    <property type="molecule type" value="Genomic_DNA"/>
</dbReference>
<dbReference type="Proteomes" id="UP001632038">
    <property type="component" value="Unassembled WGS sequence"/>
</dbReference>
<dbReference type="InterPro" id="IPR032675">
    <property type="entry name" value="LRR_dom_sf"/>
</dbReference>